<keyword evidence="2" id="KW-1015">Disulfide bond</keyword>
<dbReference type="InterPro" id="IPR003645">
    <property type="entry name" value="Fol_N"/>
</dbReference>
<evidence type="ECO:0008006" key="8">
    <source>
        <dbReference type="Google" id="ProtNLM"/>
    </source>
</evidence>
<feature type="domain" description="VWFD" evidence="5">
    <location>
        <begin position="1183"/>
        <end position="1371"/>
    </location>
</feature>
<keyword evidence="1" id="KW-0677">Repeat</keyword>
<dbReference type="SMART" id="SM00274">
    <property type="entry name" value="FOLN"/>
    <property type="match status" value="2"/>
</dbReference>
<evidence type="ECO:0000313" key="6">
    <source>
        <dbReference type="Ensembl" id="ENSGALP00010025369.1"/>
    </source>
</evidence>
<protein>
    <recommendedName>
        <fullName evidence="8">IgGFc-binding protein</fullName>
    </recommendedName>
</protein>
<dbReference type="SMART" id="SM00832">
    <property type="entry name" value="C8"/>
    <property type="match status" value="4"/>
</dbReference>
<evidence type="ECO:0000256" key="1">
    <source>
        <dbReference type="ARBA" id="ARBA00022737"/>
    </source>
</evidence>
<dbReference type="PANTHER" id="PTHR11339:SF374">
    <property type="entry name" value="ZONADHESIN"/>
    <property type="match status" value="1"/>
</dbReference>
<dbReference type="FunFam" id="2.10.25.10:FF:000055">
    <property type="entry name" value="alpha-tectorin isoform X1"/>
    <property type="match status" value="4"/>
</dbReference>
<dbReference type="Pfam" id="PF12714">
    <property type="entry name" value="TILa"/>
    <property type="match status" value="3"/>
</dbReference>
<dbReference type="InterPro" id="IPR036084">
    <property type="entry name" value="Ser_inhib-like_sf"/>
</dbReference>
<dbReference type="Gene3D" id="2.60.120.200">
    <property type="match status" value="1"/>
</dbReference>
<reference evidence="6" key="1">
    <citation type="submission" date="2020-11" db="EMBL/GenBank/DDBJ databases">
        <title>Gallus gallus (Chicken) genome, bGalGal1, GRCg7b, maternal haplotype autosomes + Z &amp; W.</title>
        <authorList>
            <person name="Warren W."/>
            <person name="Formenti G."/>
            <person name="Fedrigo O."/>
            <person name="Haase B."/>
            <person name="Mountcastle J."/>
            <person name="Balacco J."/>
            <person name="Tracey A."/>
            <person name="Schneider V."/>
            <person name="Okimoto R."/>
            <person name="Cheng H."/>
            <person name="Hawken R."/>
            <person name="Howe K."/>
            <person name="Jarvis E.D."/>
        </authorList>
    </citation>
    <scope>NUCLEOTIDE SEQUENCE [LARGE SCALE GENOMIC DNA]</scope>
    <source>
        <strain evidence="6">Broiler</strain>
    </source>
</reference>
<evidence type="ECO:0000256" key="3">
    <source>
        <dbReference type="ARBA" id="ARBA00023180"/>
    </source>
</evidence>
<dbReference type="CDD" id="cd19941">
    <property type="entry name" value="TIL"/>
    <property type="match status" value="4"/>
</dbReference>
<dbReference type="GlyGen" id="A0A8V0Z4D6">
    <property type="glycosylation" value="2 sites"/>
</dbReference>
<proteinExistence type="predicted"/>
<dbReference type="InterPro" id="IPR014853">
    <property type="entry name" value="VWF/SSPO/ZAN-like_Cys-rich_dom"/>
</dbReference>
<evidence type="ECO:0000259" key="4">
    <source>
        <dbReference type="PROSITE" id="PS50060"/>
    </source>
</evidence>
<dbReference type="PROSITE" id="PS50060">
    <property type="entry name" value="MAM_2"/>
    <property type="match status" value="1"/>
</dbReference>
<reference evidence="6" key="3">
    <citation type="submission" date="2025-09" db="UniProtKB">
        <authorList>
            <consortium name="Ensembl"/>
        </authorList>
    </citation>
    <scope>IDENTIFICATION</scope>
    <source>
        <strain evidence="6">broiler</strain>
    </source>
</reference>
<dbReference type="InterPro" id="IPR025615">
    <property type="entry name" value="TILa_dom"/>
</dbReference>
<dbReference type="InterPro" id="IPR013320">
    <property type="entry name" value="ConA-like_dom_sf"/>
</dbReference>
<feature type="domain" description="VWFD" evidence="5">
    <location>
        <begin position="841"/>
        <end position="1011"/>
    </location>
</feature>
<dbReference type="Proteomes" id="UP000000539">
    <property type="component" value="Chromosome 9"/>
</dbReference>
<dbReference type="Pfam" id="PF08742">
    <property type="entry name" value="C8"/>
    <property type="match status" value="4"/>
</dbReference>
<dbReference type="GO" id="GO:0005615">
    <property type="term" value="C:extracellular space"/>
    <property type="evidence" value="ECO:0000318"/>
    <property type="project" value="GO_Central"/>
</dbReference>
<dbReference type="InterPro" id="IPR001007">
    <property type="entry name" value="VWF_dom"/>
</dbReference>
<dbReference type="InterPro" id="IPR001846">
    <property type="entry name" value="VWF_type-D"/>
</dbReference>
<feature type="domain" description="VWFD" evidence="5">
    <location>
        <begin position="132"/>
        <end position="313"/>
    </location>
</feature>
<dbReference type="Pfam" id="PF01826">
    <property type="entry name" value="TIL"/>
    <property type="match status" value="4"/>
</dbReference>
<dbReference type="Gene3D" id="2.10.25.10">
    <property type="entry name" value="Laminin"/>
    <property type="match status" value="4"/>
</dbReference>
<dbReference type="GO" id="GO:0005201">
    <property type="term" value="F:extracellular matrix structural constituent"/>
    <property type="evidence" value="ECO:0000318"/>
    <property type="project" value="GO_Central"/>
</dbReference>
<feature type="domain" description="VWFD" evidence="5">
    <location>
        <begin position="519"/>
        <end position="678"/>
    </location>
</feature>
<evidence type="ECO:0000256" key="2">
    <source>
        <dbReference type="ARBA" id="ARBA00023157"/>
    </source>
</evidence>
<dbReference type="Pfam" id="PF00094">
    <property type="entry name" value="VWD"/>
    <property type="match status" value="4"/>
</dbReference>
<dbReference type="GO" id="GO:0016020">
    <property type="term" value="C:membrane"/>
    <property type="evidence" value="ECO:0007669"/>
    <property type="project" value="InterPro"/>
</dbReference>
<dbReference type="InterPro" id="IPR050780">
    <property type="entry name" value="Mucin_vWF_Thrombospondin_sf"/>
</dbReference>
<name>A0A8V0Z4D6_CHICK</name>
<dbReference type="SMART" id="SM00216">
    <property type="entry name" value="VWD"/>
    <property type="match status" value="4"/>
</dbReference>
<accession>A0A8V0Z4D6</accession>
<dbReference type="SUPFAM" id="SSF57567">
    <property type="entry name" value="Serine protease inhibitors"/>
    <property type="match status" value="4"/>
</dbReference>
<dbReference type="SUPFAM" id="SSF49899">
    <property type="entry name" value="Concanavalin A-like lectins/glucanases"/>
    <property type="match status" value="1"/>
</dbReference>
<dbReference type="GeneTree" id="ENSGT00940000156850"/>
<organism evidence="6 7">
    <name type="scientific">Gallus gallus</name>
    <name type="common">Chicken</name>
    <dbReference type="NCBI Taxonomy" id="9031"/>
    <lineage>
        <taxon>Eukaryota</taxon>
        <taxon>Metazoa</taxon>
        <taxon>Chordata</taxon>
        <taxon>Craniata</taxon>
        <taxon>Vertebrata</taxon>
        <taxon>Euteleostomi</taxon>
        <taxon>Archelosauria</taxon>
        <taxon>Archosauria</taxon>
        <taxon>Dinosauria</taxon>
        <taxon>Saurischia</taxon>
        <taxon>Theropoda</taxon>
        <taxon>Coelurosauria</taxon>
        <taxon>Aves</taxon>
        <taxon>Neognathae</taxon>
        <taxon>Galloanserae</taxon>
        <taxon>Galliformes</taxon>
        <taxon>Phasianidae</taxon>
        <taxon>Phasianinae</taxon>
        <taxon>Gallus</taxon>
    </lineage>
</organism>
<dbReference type="InterPro" id="IPR000998">
    <property type="entry name" value="MAM_dom"/>
</dbReference>
<keyword evidence="7" id="KW-1185">Reference proteome</keyword>
<dbReference type="PROSITE" id="PS51233">
    <property type="entry name" value="VWFD"/>
    <property type="match status" value="4"/>
</dbReference>
<keyword evidence="3" id="KW-0325">Glycoprotein</keyword>
<dbReference type="GO" id="GO:0031012">
    <property type="term" value="C:extracellular matrix"/>
    <property type="evidence" value="ECO:0000318"/>
    <property type="project" value="GO_Central"/>
</dbReference>
<evidence type="ECO:0000313" key="7">
    <source>
        <dbReference type="Proteomes" id="UP000000539"/>
    </source>
</evidence>
<dbReference type="InterPro" id="IPR002919">
    <property type="entry name" value="TIL_dom"/>
</dbReference>
<feature type="domain" description="MAM" evidence="4">
    <location>
        <begin position="768"/>
        <end position="811"/>
    </location>
</feature>
<reference evidence="6" key="2">
    <citation type="submission" date="2025-08" db="UniProtKB">
        <authorList>
            <consortium name="Ensembl"/>
        </authorList>
    </citation>
    <scope>IDENTIFICATION</scope>
    <source>
        <strain evidence="6">broiler</strain>
    </source>
</reference>
<dbReference type="SMART" id="SM00215">
    <property type="entry name" value="VWC_out"/>
    <property type="match status" value="3"/>
</dbReference>
<evidence type="ECO:0000259" key="5">
    <source>
        <dbReference type="PROSITE" id="PS51233"/>
    </source>
</evidence>
<dbReference type="PANTHER" id="PTHR11339">
    <property type="entry name" value="EXTRACELLULAR MATRIX GLYCOPROTEIN RELATED"/>
    <property type="match status" value="1"/>
</dbReference>
<dbReference type="SMART" id="SM00214">
    <property type="entry name" value="VWC"/>
    <property type="match status" value="3"/>
</dbReference>
<dbReference type="Ensembl" id="ENSGALT00010042879.1">
    <property type="protein sequence ID" value="ENSGALP00010025369.1"/>
    <property type="gene ID" value="ENSGALG00010017736.1"/>
</dbReference>
<sequence length="1549" mass="166973">MTDDFTAFPFVLAAITCPANSHYEPCAAACPATCVNPMAPVTCGLPCVEGCVCDSGYLLYNSQCVPSQQCGCWHNGQHYPVGSEFWTDNTCSSKCTCPTRGGKVQCSSASCPAGQFCGVQNGKPECLEHSYGICHVHGDPHYNTFDKVTHNFMGNCTYTLAKVCSNTSVPYFNVEAKNEHRGNPRVSYVREVVVDVYGERITILKQERSRVLVNGEYRTLPVSAAGGAITVSSSGRYVVLETDFSLHVSYDADHSVEVKVPSSYFNLTCGMCGNFNNRREDDYMMPNGQQAADSNALGESWQVPSSDSDPSCGVPPPTEPCPADKEKLYESEQFCGMLTARPGVFESCHAVINPQSYFETCSYDLCAMSGAQEVLCGALEAYADACQAAGVTLLPWRNATFCPLPCSANSYYDPCMTGCPATCVDREAPQNCSKPCMEGCACASGFLLSGDTCVPEARCGCLFEGNYYSEGESFVSENCSRRCRCEASGQMVCSALSCGEEEVCKVQNGQRGCFPASTAVCHIYGDPHYNTFDGKLHHFQGSCNYTVVTACDNSSLGFSITIRNEHRGNPSWTALNSINGALATLPASPTPNVNVSLSGSYVQVSTKLGLQLQFNGDQELLVRVSEKHKGKLCGLCGTYTGSKEDDFRRPDGVVVPDFNDFGASWMVPDDEGQAEVCSPEGNGDCGPPGGPFQPCHAVLPPQAYFESCVYDQCGTGGSTEQLCSDLSSYAEACAAAGVVLGDWSSGTVCGEESVYILFKSSPPAACNFSCTFDVDFCEWVQEPSSSIDWIRHKGPTPSPDTGPSFDHTTGGRNINQHTAVIQAERCPREDGDKCLLRADTRTCVVEGDPHYHTFDKQIHNFMGNCTYTLSKLCESNSSLPFFNVEAANEHRGGNTRVSYVQYVDVDVYGQRIRLGKGGVVLPCTPSVGVQVSSSGFYTMVTTDFGLRVKFDGNHRVEVTLPSTFGQKVCGMCGNYNGMAADDFLNPDGVSGEGSNFCGLLTDTSGPFEVCHAVLSASGYFDTCLYDLCELGLDREALCNSLQSYADACQALGVQIPVWRNATFCPITCPANSHYEPCAAACPATCVSPTAPYNCSLPCVEGCVCDSGYLLYNSQCVPSQQCGCWHNGQHYPVGSEFWTDNTCSSKCTCPTRGGKVQCSSASCPAGQFCGVQNGKPECLEHSYGICHVHGDPHYNTFDKVTHNFMGNCTYTLAKVCSNTSVPYFNVEAKNEHRGNPRVSYVREVVVDVYGERITILKQERSRVLVREWVWRVNGEYRTLPVSAAGGAITVSSSGRYVVLETDFSLHVSYDADHSVEVKVPSSYFNLTCGMCGNFNNRREDDYMMPNGQQAADSNALGESWQVPSSDSDPSCGVPPPTEPCPADKEKLYESEQFCGMLTARPGVFESCHAVINPQSYFETCSYDLCAMSGAQEVLCGALEAYADACQAAGVTLLPWRNATFCPLPCSANSYYDPCMTGCPATCVDREAPQNCSKPCMEGCACASGFLLSGDTCVPEARCGCLFEGNYYSVSENPALSPSPPMALLCISVCA</sequence>